<keyword evidence="4 5" id="KW-0472">Membrane</keyword>
<evidence type="ECO:0000313" key="9">
    <source>
        <dbReference type="Proteomes" id="UP000045706"/>
    </source>
</evidence>
<evidence type="ECO:0000313" key="6">
    <source>
        <dbReference type="EMBL" id="CRK26550.1"/>
    </source>
</evidence>
<gene>
    <name evidence="6" type="ORF">BN1708_018242</name>
    <name evidence="7" type="ORF">BN1723_018434</name>
</gene>
<dbReference type="Proteomes" id="UP000044602">
    <property type="component" value="Unassembled WGS sequence"/>
</dbReference>
<feature type="transmembrane region" description="Helical" evidence="5">
    <location>
        <begin position="36"/>
        <end position="56"/>
    </location>
</feature>
<proteinExistence type="predicted"/>
<evidence type="ECO:0000313" key="7">
    <source>
        <dbReference type="EMBL" id="CRK30818.1"/>
    </source>
</evidence>
<evidence type="ECO:0000256" key="1">
    <source>
        <dbReference type="ARBA" id="ARBA00004141"/>
    </source>
</evidence>
<evidence type="ECO:0000313" key="8">
    <source>
        <dbReference type="Proteomes" id="UP000044602"/>
    </source>
</evidence>
<organism evidence="7 9">
    <name type="scientific">Verticillium longisporum</name>
    <name type="common">Verticillium dahliae var. longisporum</name>
    <dbReference type="NCBI Taxonomy" id="100787"/>
    <lineage>
        <taxon>Eukaryota</taxon>
        <taxon>Fungi</taxon>
        <taxon>Dikarya</taxon>
        <taxon>Ascomycota</taxon>
        <taxon>Pezizomycotina</taxon>
        <taxon>Sordariomycetes</taxon>
        <taxon>Hypocreomycetidae</taxon>
        <taxon>Glomerellales</taxon>
        <taxon>Plectosphaerellaceae</taxon>
        <taxon>Verticillium</taxon>
    </lineage>
</organism>
<evidence type="ECO:0000256" key="3">
    <source>
        <dbReference type="ARBA" id="ARBA00022989"/>
    </source>
</evidence>
<keyword evidence="8" id="KW-1185">Reference proteome</keyword>
<feature type="transmembrane region" description="Helical" evidence="5">
    <location>
        <begin position="88"/>
        <end position="107"/>
    </location>
</feature>
<feature type="transmembrane region" description="Helical" evidence="5">
    <location>
        <begin position="6"/>
        <end position="24"/>
    </location>
</feature>
<dbReference type="GO" id="GO:0022857">
    <property type="term" value="F:transmembrane transporter activity"/>
    <property type="evidence" value="ECO:0007669"/>
    <property type="project" value="TreeGrafter"/>
</dbReference>
<comment type="subcellular location">
    <subcellularLocation>
        <location evidence="1">Membrane</location>
        <topology evidence="1">Multi-pass membrane protein</topology>
    </subcellularLocation>
</comment>
<dbReference type="GO" id="GO:0005886">
    <property type="term" value="C:plasma membrane"/>
    <property type="evidence" value="ECO:0007669"/>
    <property type="project" value="TreeGrafter"/>
</dbReference>
<dbReference type="EMBL" id="CVQI01023213">
    <property type="protein sequence ID" value="CRK30818.1"/>
    <property type="molecule type" value="Genomic_DNA"/>
</dbReference>
<accession>A0A0G4M964</accession>
<evidence type="ECO:0008006" key="10">
    <source>
        <dbReference type="Google" id="ProtNLM"/>
    </source>
</evidence>
<dbReference type="PANTHER" id="PTHR23501">
    <property type="entry name" value="MAJOR FACILITATOR SUPERFAMILY"/>
    <property type="match status" value="1"/>
</dbReference>
<name>A0A0G4M964_VERLO</name>
<keyword evidence="3 5" id="KW-1133">Transmembrane helix</keyword>
<evidence type="ECO:0000256" key="2">
    <source>
        <dbReference type="ARBA" id="ARBA00022692"/>
    </source>
</evidence>
<sequence length="115" mass="12995">MFTFVFFNSGIWGAYFSSMLLVVWNQGVEKTTYIINIYRTGSCFFGIVVGLLIRYTGRFKPFALYFLIPLMMLGVGLMIEFRQPDQNIGYVIMTQILIAFAGGPIVLCGEMAMMA</sequence>
<reference evidence="8 9" key="1">
    <citation type="submission" date="2015-05" db="EMBL/GenBank/DDBJ databases">
        <authorList>
            <person name="Fogelqvist Johan"/>
        </authorList>
    </citation>
    <scope>NUCLEOTIDE SEQUENCE [LARGE SCALE GENOMIC DNA]</scope>
    <source>
        <strain evidence="6">VL1</strain>
        <strain evidence="7">VL2</strain>
    </source>
</reference>
<dbReference type="PANTHER" id="PTHR23501:SF3">
    <property type="entry name" value="MAJOR FACILITATOR SUPERFAMILY (MFS) PROFILE DOMAIN-CONTAINING PROTEIN"/>
    <property type="match status" value="1"/>
</dbReference>
<keyword evidence="2 5" id="KW-0812">Transmembrane</keyword>
<feature type="non-terminal residue" evidence="7">
    <location>
        <position position="115"/>
    </location>
</feature>
<feature type="transmembrane region" description="Helical" evidence="5">
    <location>
        <begin position="62"/>
        <end position="81"/>
    </location>
</feature>
<dbReference type="Proteomes" id="UP000045706">
    <property type="component" value="Unassembled WGS sequence"/>
</dbReference>
<dbReference type="EMBL" id="CVQH01020201">
    <property type="protein sequence ID" value="CRK26550.1"/>
    <property type="molecule type" value="Genomic_DNA"/>
</dbReference>
<protein>
    <recommendedName>
        <fullName evidence="10">Major facilitator superfamily (MFS) profile domain-containing protein</fullName>
    </recommendedName>
</protein>
<evidence type="ECO:0000256" key="5">
    <source>
        <dbReference type="SAM" id="Phobius"/>
    </source>
</evidence>
<evidence type="ECO:0000256" key="4">
    <source>
        <dbReference type="ARBA" id="ARBA00023136"/>
    </source>
</evidence>
<dbReference type="AlphaFoldDB" id="A0A0G4M964"/>